<dbReference type="Gene3D" id="3.40.50.1820">
    <property type="entry name" value="alpha/beta hydrolase"/>
    <property type="match status" value="1"/>
</dbReference>
<dbReference type="InterPro" id="IPR000073">
    <property type="entry name" value="AB_hydrolase_1"/>
</dbReference>
<name>A0AAD7UMN0_9STRA</name>
<comment type="caution">
    <text evidence="2">The sequence shown here is derived from an EMBL/GenBank/DDBJ whole genome shotgun (WGS) entry which is preliminary data.</text>
</comment>
<dbReference type="PANTHER" id="PTHR46438:SF7">
    <property type="entry name" value="ALPHA_BETA-HYDROLASES SUPERFAMILY PROTEIN"/>
    <property type="match status" value="1"/>
</dbReference>
<dbReference type="InterPro" id="IPR029058">
    <property type="entry name" value="AB_hydrolase_fold"/>
</dbReference>
<dbReference type="AlphaFoldDB" id="A0AAD7UMN0"/>
<dbReference type="PROSITE" id="PS51257">
    <property type="entry name" value="PROKAR_LIPOPROTEIN"/>
    <property type="match status" value="1"/>
</dbReference>
<evidence type="ECO:0000313" key="3">
    <source>
        <dbReference type="Proteomes" id="UP001230188"/>
    </source>
</evidence>
<accession>A0AAD7UMN0</accession>
<dbReference type="PANTHER" id="PTHR46438">
    <property type="entry name" value="ALPHA/BETA-HYDROLASES SUPERFAMILY PROTEIN"/>
    <property type="match status" value="1"/>
</dbReference>
<dbReference type="EMBL" id="JAQMWT010000037">
    <property type="protein sequence ID" value="KAJ8613006.1"/>
    <property type="molecule type" value="Genomic_DNA"/>
</dbReference>
<dbReference type="Proteomes" id="UP001230188">
    <property type="component" value="Unassembled WGS sequence"/>
</dbReference>
<proteinExistence type="predicted"/>
<feature type="domain" description="AB hydrolase-1" evidence="1">
    <location>
        <begin position="26"/>
        <end position="282"/>
    </location>
</feature>
<evidence type="ECO:0000313" key="2">
    <source>
        <dbReference type="EMBL" id="KAJ8613006.1"/>
    </source>
</evidence>
<protein>
    <recommendedName>
        <fullName evidence="1">AB hydrolase-1 domain-containing protein</fullName>
    </recommendedName>
</protein>
<dbReference type="GO" id="GO:0009507">
    <property type="term" value="C:chloroplast"/>
    <property type="evidence" value="ECO:0007669"/>
    <property type="project" value="TreeGrafter"/>
</dbReference>
<dbReference type="Pfam" id="PF12697">
    <property type="entry name" value="Abhydrolase_6"/>
    <property type="match status" value="1"/>
</dbReference>
<dbReference type="GO" id="GO:0015994">
    <property type="term" value="P:chlorophyll metabolic process"/>
    <property type="evidence" value="ECO:0007669"/>
    <property type="project" value="TreeGrafter"/>
</dbReference>
<organism evidence="2 3">
    <name type="scientific">Chrysophaeum taylorii</name>
    <dbReference type="NCBI Taxonomy" id="2483200"/>
    <lineage>
        <taxon>Eukaryota</taxon>
        <taxon>Sar</taxon>
        <taxon>Stramenopiles</taxon>
        <taxon>Ochrophyta</taxon>
        <taxon>Pelagophyceae</taxon>
        <taxon>Pelagomonadales</taxon>
        <taxon>Pelagomonadaceae</taxon>
        <taxon>Chrysophaeum</taxon>
    </lineage>
</organism>
<sequence length="304" mass="32424">MRLLALAAFRGYETPVAEYGSGSSAVVLVHGFGACAAQWRATSAALAESGRKVYALNLLGFGESEKPRLEYSIDLWAEQVAEFVESLEEPAALVGNSIGSLVCLAAATRCRPSAVALYNCAIGMNSKARPRSASEVVSWLFQAPFLLILDLVLCSPLAKPLFEKIADPETVRSILLLPGVYADPSRVDDALVEMIVAPARDDGALEAFVTILTGDPGPRPEDLVPLIQPDLPVAVLWGVKDQITPINGPIGSFFQNLPDVRPKTSFVALENTAHCPFDDRPDLATPPLLGFLDTYAAPPPPPSC</sequence>
<reference evidence="2" key="1">
    <citation type="submission" date="2023-01" db="EMBL/GenBank/DDBJ databases">
        <title>Metagenome sequencing of chrysophaentin producing Chrysophaeum taylorii.</title>
        <authorList>
            <person name="Davison J."/>
            <person name="Bewley C."/>
        </authorList>
    </citation>
    <scope>NUCLEOTIDE SEQUENCE</scope>
    <source>
        <strain evidence="2">NIES-1699</strain>
    </source>
</reference>
<evidence type="ECO:0000259" key="1">
    <source>
        <dbReference type="Pfam" id="PF12697"/>
    </source>
</evidence>
<keyword evidence="3" id="KW-1185">Reference proteome</keyword>
<dbReference type="GO" id="GO:0047746">
    <property type="term" value="F:chlorophyllase activity"/>
    <property type="evidence" value="ECO:0007669"/>
    <property type="project" value="TreeGrafter"/>
</dbReference>
<gene>
    <name evidence="2" type="ORF">CTAYLR_004043</name>
</gene>
<dbReference type="SUPFAM" id="SSF53474">
    <property type="entry name" value="alpha/beta-Hydrolases"/>
    <property type="match status" value="1"/>
</dbReference>